<dbReference type="EMBL" id="HBUF01061925">
    <property type="protein sequence ID" value="CAG6626160.1"/>
    <property type="molecule type" value="Transcribed_RNA"/>
</dbReference>
<feature type="signal peptide" evidence="2">
    <location>
        <begin position="1"/>
        <end position="20"/>
    </location>
</feature>
<dbReference type="AlphaFoldDB" id="A0A8D8Q6M1"/>
<name>A0A8D8Q6M1_9HEMI</name>
<reference evidence="3" key="1">
    <citation type="submission" date="2021-05" db="EMBL/GenBank/DDBJ databases">
        <authorList>
            <person name="Alioto T."/>
            <person name="Alioto T."/>
            <person name="Gomez Garrido J."/>
        </authorList>
    </citation>
    <scope>NUCLEOTIDE SEQUENCE</scope>
</reference>
<proteinExistence type="predicted"/>
<evidence type="ECO:0000256" key="2">
    <source>
        <dbReference type="SAM" id="SignalP"/>
    </source>
</evidence>
<protein>
    <submittedName>
        <fullName evidence="3">Uncharacterized protein</fullName>
    </submittedName>
</protein>
<accession>A0A8D8Q6M1</accession>
<feature type="compositionally biased region" description="Basic and acidic residues" evidence="1">
    <location>
        <begin position="54"/>
        <end position="77"/>
    </location>
</feature>
<dbReference type="EMBL" id="HBUF01061926">
    <property type="protein sequence ID" value="CAG6626161.1"/>
    <property type="molecule type" value="Transcribed_RNA"/>
</dbReference>
<keyword evidence="2" id="KW-0732">Signal</keyword>
<evidence type="ECO:0000256" key="1">
    <source>
        <dbReference type="SAM" id="MobiDB-lite"/>
    </source>
</evidence>
<evidence type="ECO:0000313" key="3">
    <source>
        <dbReference type="EMBL" id="CAG6626161.1"/>
    </source>
</evidence>
<sequence length="133" mass="15759">MVRLWVLLLVSSVYIIKVHSSDEDNQKSLDEAIADGVDQNNPITQQRSHRIRRNDKPDDHNEHKKDEHKKDEHKKEEETCYDVYTKHLAKGTDKPGEFTRTRELWRKLRGDLVYDNSTTTEWTLGEDWVNSKK</sequence>
<feature type="region of interest" description="Disordered" evidence="1">
    <location>
        <begin position="25"/>
        <end position="77"/>
    </location>
</feature>
<organism evidence="3">
    <name type="scientific">Cacopsylla melanoneura</name>
    <dbReference type="NCBI Taxonomy" id="428564"/>
    <lineage>
        <taxon>Eukaryota</taxon>
        <taxon>Metazoa</taxon>
        <taxon>Ecdysozoa</taxon>
        <taxon>Arthropoda</taxon>
        <taxon>Hexapoda</taxon>
        <taxon>Insecta</taxon>
        <taxon>Pterygota</taxon>
        <taxon>Neoptera</taxon>
        <taxon>Paraneoptera</taxon>
        <taxon>Hemiptera</taxon>
        <taxon>Sternorrhyncha</taxon>
        <taxon>Psylloidea</taxon>
        <taxon>Psyllidae</taxon>
        <taxon>Psyllinae</taxon>
        <taxon>Cacopsylla</taxon>
    </lineage>
</organism>
<feature type="chain" id="PRO_5036261749" evidence="2">
    <location>
        <begin position="21"/>
        <end position="133"/>
    </location>
</feature>